<comment type="similarity">
    <text evidence="3">In the N-terminal section; belongs to the purine/pyrimidine phosphoribosyltransferase family.</text>
</comment>
<dbReference type="NCBIfam" id="TIGR01740">
    <property type="entry name" value="pyrF"/>
    <property type="match status" value="1"/>
</dbReference>
<keyword evidence="10" id="KW-0210">Decarboxylase</keyword>
<dbReference type="InterPro" id="IPR029057">
    <property type="entry name" value="PRTase-like"/>
</dbReference>
<dbReference type="OrthoDB" id="10263753at2759"/>
<evidence type="ECO:0000256" key="12">
    <source>
        <dbReference type="ARBA" id="ARBA00023239"/>
    </source>
</evidence>
<dbReference type="FunCoup" id="B3RJP1">
    <property type="interactions" value="2356"/>
</dbReference>
<dbReference type="AlphaFoldDB" id="B3RJP1"/>
<dbReference type="KEGG" id="tad:TRIADDRAFT_51535"/>
<dbReference type="SUPFAM" id="SSF51366">
    <property type="entry name" value="Ribulose-phoshate binding barrel"/>
    <property type="match status" value="1"/>
</dbReference>
<feature type="binding site" evidence="15">
    <location>
        <position position="374"/>
    </location>
    <ligand>
        <name>substrate</name>
    </ligand>
</feature>
<dbReference type="InterPro" id="IPR000836">
    <property type="entry name" value="PRTase_dom"/>
</dbReference>
<keyword evidence="9" id="KW-0808">Transferase</keyword>
<protein>
    <recommendedName>
        <fullName evidence="7">Uridine 5'-monophosphate synthase</fullName>
        <ecNumber evidence="5">2.4.2.10</ecNumber>
        <ecNumber evidence="6">4.1.1.23</ecNumber>
    </recommendedName>
</protein>
<dbReference type="InterPro" id="IPR018089">
    <property type="entry name" value="OMPdecase_AS"/>
</dbReference>
<dbReference type="HAMAP" id="MF_01208">
    <property type="entry name" value="PyrE"/>
    <property type="match status" value="1"/>
</dbReference>
<dbReference type="CDD" id="cd04725">
    <property type="entry name" value="OMP_decarboxylase_like"/>
    <property type="match status" value="1"/>
</dbReference>
<evidence type="ECO:0000256" key="6">
    <source>
        <dbReference type="ARBA" id="ARBA00012321"/>
    </source>
</evidence>
<accession>B3RJP1</accession>
<evidence type="ECO:0000256" key="10">
    <source>
        <dbReference type="ARBA" id="ARBA00022793"/>
    </source>
</evidence>
<evidence type="ECO:0000256" key="11">
    <source>
        <dbReference type="ARBA" id="ARBA00022975"/>
    </source>
</evidence>
<keyword evidence="11" id="KW-0665">Pyrimidine biosynthesis</keyword>
<evidence type="ECO:0000259" key="16">
    <source>
        <dbReference type="SMART" id="SM00934"/>
    </source>
</evidence>
<keyword evidence="8" id="KW-0328">Glycosyltransferase</keyword>
<dbReference type="STRING" id="10228.B3RJP1"/>
<proteinExistence type="inferred from homology"/>
<dbReference type="EC" id="2.4.2.10" evidence="5"/>
<keyword evidence="18" id="KW-1185">Reference proteome</keyword>
<dbReference type="GO" id="GO:0004588">
    <property type="term" value="F:orotate phosphoribosyltransferase activity"/>
    <property type="evidence" value="ECO:0000318"/>
    <property type="project" value="GO_Central"/>
</dbReference>
<evidence type="ECO:0000313" key="18">
    <source>
        <dbReference type="Proteomes" id="UP000009022"/>
    </source>
</evidence>
<feature type="active site" description="For OMPdecase activity" evidence="14">
    <location>
        <position position="320"/>
    </location>
</feature>
<dbReference type="EC" id="4.1.1.23" evidence="6"/>
<dbReference type="SMART" id="SM00934">
    <property type="entry name" value="OMPdecase"/>
    <property type="match status" value="1"/>
</dbReference>
<reference evidence="17 18" key="1">
    <citation type="journal article" date="2008" name="Nature">
        <title>The Trichoplax genome and the nature of placozoans.</title>
        <authorList>
            <person name="Srivastava M."/>
            <person name="Begovic E."/>
            <person name="Chapman J."/>
            <person name="Putnam N.H."/>
            <person name="Hellsten U."/>
            <person name="Kawashima T."/>
            <person name="Kuo A."/>
            <person name="Mitros T."/>
            <person name="Salamov A."/>
            <person name="Carpenter M.L."/>
            <person name="Signorovitch A.Y."/>
            <person name="Moreno M.A."/>
            <person name="Kamm K."/>
            <person name="Grimwood J."/>
            <person name="Schmutz J."/>
            <person name="Shapiro H."/>
            <person name="Grigoriev I.V."/>
            <person name="Buss L.W."/>
            <person name="Schierwater B."/>
            <person name="Dellaporta S.L."/>
            <person name="Rokhsar D.S."/>
        </authorList>
    </citation>
    <scope>NUCLEOTIDE SEQUENCE [LARGE SCALE GENOMIC DNA]</scope>
    <source>
        <strain evidence="17 18">Grell-BS-1999</strain>
    </source>
</reference>
<dbReference type="Gene3D" id="3.20.20.70">
    <property type="entry name" value="Aldolase class I"/>
    <property type="match status" value="1"/>
</dbReference>
<dbReference type="PANTHER" id="PTHR19278:SF9">
    <property type="entry name" value="URIDINE 5'-MONOPHOSPHATE SYNTHASE"/>
    <property type="match status" value="1"/>
</dbReference>
<dbReference type="PANTHER" id="PTHR19278">
    <property type="entry name" value="OROTATE PHOSPHORIBOSYLTRANSFERASE"/>
    <property type="match status" value="1"/>
</dbReference>
<feature type="active site" description="For OMPdecase activity" evidence="14">
    <location>
        <position position="317"/>
    </location>
</feature>
<dbReference type="InterPro" id="IPR001754">
    <property type="entry name" value="OMPdeCOase_dom"/>
</dbReference>
<evidence type="ECO:0000256" key="8">
    <source>
        <dbReference type="ARBA" id="ARBA00022676"/>
    </source>
</evidence>
<comment type="similarity">
    <text evidence="4">In the C-terminal section; belongs to the OMP decarboxylase family.</text>
</comment>
<evidence type="ECO:0000256" key="7">
    <source>
        <dbReference type="ARBA" id="ARBA00015047"/>
    </source>
</evidence>
<evidence type="ECO:0000256" key="3">
    <source>
        <dbReference type="ARBA" id="ARBA00006221"/>
    </source>
</evidence>
<dbReference type="GO" id="GO:0006207">
    <property type="term" value="P:'de novo' pyrimidine nucleobase biosynthetic process"/>
    <property type="evidence" value="ECO:0007669"/>
    <property type="project" value="InterPro"/>
</dbReference>
<evidence type="ECO:0000256" key="13">
    <source>
        <dbReference type="ARBA" id="ARBA00023268"/>
    </source>
</evidence>
<evidence type="ECO:0000256" key="9">
    <source>
        <dbReference type="ARBA" id="ARBA00022679"/>
    </source>
</evidence>
<dbReference type="InterPro" id="IPR014732">
    <property type="entry name" value="OMPdecase"/>
</dbReference>
<dbReference type="CDD" id="cd06223">
    <property type="entry name" value="PRTases_typeI"/>
    <property type="match status" value="1"/>
</dbReference>
<dbReference type="eggNOG" id="KOG1377">
    <property type="taxonomic scope" value="Eukaryota"/>
</dbReference>
<evidence type="ECO:0000256" key="5">
    <source>
        <dbReference type="ARBA" id="ARBA00011971"/>
    </source>
</evidence>
<dbReference type="InParanoid" id="B3RJP1"/>
<sequence>MAATLLSSLRSILLQLFDSGAIKFADPGQEFTLKSGAKSPAYFNLRTLNNNAKLREEASGLMWQACQLGDNATYDCICGVPLGAICYADAISLAHDLPLVLKRPFAKQHGVSKKLVDSDLPKGSNCLVVEDVVTSGTSVIETVTALRDAGFVVTHAVTFIDREQGGKERLGTEYNVHLSSVCTGSQVLDILYQNNKISTELKDYVQQYLSANNMIVAKEPPVQAKQLNFQERALLTANPVAKKLLNIMTQKSTNLIFSADVDSLDTLLDLASIVGPHICAIKTHINTFAVENFKLDLIYKLRNVADEQNFLILEDSKFADIGNTVYKQYVDGYHICEWADFVTAHAVSGPGVIEALVKGSGNRDRACLLIAQMSSDGNLVSEAYTNGVLKIAEDHSGFVAGFICRQKLSSKPNFIHITPGVKLAAGMGTLGQQYLTPDEVIKNRQSDVVIVGSGIYQAEDPLAATIAYKEAAFAAYNDLL</sequence>
<feature type="binding site" evidence="15">
    <location>
        <position position="432"/>
    </location>
    <ligand>
        <name>substrate</name>
    </ligand>
</feature>
<name>B3RJP1_TRIAD</name>
<evidence type="ECO:0000256" key="14">
    <source>
        <dbReference type="PIRSR" id="PIRSR614732-1"/>
    </source>
</evidence>
<dbReference type="OMA" id="SAKHVCG"/>
<dbReference type="GeneID" id="6748949"/>
<feature type="active site" description="For OMPdecase activity" evidence="14">
    <location>
        <position position="315"/>
    </location>
</feature>
<dbReference type="EMBL" id="DS985241">
    <property type="protein sequence ID" value="EDV28532.1"/>
    <property type="molecule type" value="Genomic_DNA"/>
</dbReference>
<dbReference type="SUPFAM" id="SSF53271">
    <property type="entry name" value="PRTase-like"/>
    <property type="match status" value="1"/>
</dbReference>
<evidence type="ECO:0000256" key="4">
    <source>
        <dbReference type="ARBA" id="ARBA00009769"/>
    </source>
</evidence>
<dbReference type="Pfam" id="PF00215">
    <property type="entry name" value="OMPdecase"/>
    <property type="match status" value="1"/>
</dbReference>
<organism evidence="17 18">
    <name type="scientific">Trichoplax adhaerens</name>
    <name type="common">Trichoplax reptans</name>
    <dbReference type="NCBI Taxonomy" id="10228"/>
    <lineage>
        <taxon>Eukaryota</taxon>
        <taxon>Metazoa</taxon>
        <taxon>Placozoa</taxon>
        <taxon>Uniplacotomia</taxon>
        <taxon>Trichoplacea</taxon>
        <taxon>Trichoplacidae</taxon>
        <taxon>Trichoplax</taxon>
    </lineage>
</organism>
<evidence type="ECO:0000313" key="17">
    <source>
        <dbReference type="EMBL" id="EDV28532.1"/>
    </source>
</evidence>
<dbReference type="UniPathway" id="UPA00070">
    <property type="reaction ID" value="UER00119"/>
</dbReference>
<feature type="binding site" evidence="15">
    <location>
        <position position="282"/>
    </location>
    <ligand>
        <name>substrate</name>
    </ligand>
</feature>
<feature type="binding site" evidence="15">
    <location>
        <position position="452"/>
    </location>
    <ligand>
        <name>substrate</name>
    </ligand>
</feature>
<dbReference type="PROSITE" id="PS00156">
    <property type="entry name" value="OMPDECASE"/>
    <property type="match status" value="1"/>
</dbReference>
<dbReference type="Pfam" id="PF00156">
    <property type="entry name" value="Pribosyltran"/>
    <property type="match status" value="1"/>
</dbReference>
<evidence type="ECO:0000256" key="2">
    <source>
        <dbReference type="ARBA" id="ARBA00004889"/>
    </source>
</evidence>
<dbReference type="RefSeq" id="XP_002107734.1">
    <property type="nucleotide sequence ID" value="XM_002107698.1"/>
</dbReference>
<dbReference type="GO" id="GO:0019856">
    <property type="term" value="P:pyrimidine nucleobase biosynthetic process"/>
    <property type="evidence" value="ECO:0000318"/>
    <property type="project" value="GO_Central"/>
</dbReference>
<feature type="binding site" evidence="15">
    <location>
        <position position="260"/>
    </location>
    <ligand>
        <name>substrate</name>
    </ligand>
</feature>
<comment type="pathway">
    <text evidence="1">Pyrimidine metabolism; UMP biosynthesis via de novo pathway; UMP from orotate: step 2/2.</text>
</comment>
<dbReference type="FunFam" id="3.20.20.70:FF:000114">
    <property type="entry name" value="Decarboxylase,orotidine phosphate"/>
    <property type="match status" value="1"/>
</dbReference>
<dbReference type="GO" id="GO:0006222">
    <property type="term" value="P:UMP biosynthetic process"/>
    <property type="evidence" value="ECO:0000318"/>
    <property type="project" value="GO_Central"/>
</dbReference>
<dbReference type="InterPro" id="IPR013785">
    <property type="entry name" value="Aldolase_TIM"/>
</dbReference>
<evidence type="ECO:0000256" key="15">
    <source>
        <dbReference type="PIRSR" id="PIRSR614732-2"/>
    </source>
</evidence>
<comment type="pathway">
    <text evidence="2">Pyrimidine metabolism; UMP biosynthesis via de novo pathway; UMP from orotate: step 1/2.</text>
</comment>
<dbReference type="GO" id="GO:0004590">
    <property type="term" value="F:orotidine-5'-phosphate decarboxylase activity"/>
    <property type="evidence" value="ECO:0000318"/>
    <property type="project" value="GO_Central"/>
</dbReference>
<dbReference type="HOGENOM" id="CLU_049275_1_0_1"/>
<keyword evidence="13" id="KW-0511">Multifunctional enzyme</keyword>
<dbReference type="InterPro" id="IPR023031">
    <property type="entry name" value="OPRT"/>
</dbReference>
<dbReference type="InterPro" id="IPR011060">
    <property type="entry name" value="RibuloseP-bd_barrel"/>
</dbReference>
<dbReference type="Proteomes" id="UP000009022">
    <property type="component" value="Unassembled WGS sequence"/>
</dbReference>
<dbReference type="GO" id="GO:0044205">
    <property type="term" value="P:'de novo' UMP biosynthetic process"/>
    <property type="evidence" value="ECO:0007669"/>
    <property type="project" value="UniProtKB-UniPathway"/>
</dbReference>
<evidence type="ECO:0000256" key="1">
    <source>
        <dbReference type="ARBA" id="ARBA00004861"/>
    </source>
</evidence>
<dbReference type="Gene3D" id="3.40.50.2020">
    <property type="match status" value="1"/>
</dbReference>
<keyword evidence="12" id="KW-0456">Lyase</keyword>
<dbReference type="CTD" id="6748949"/>
<dbReference type="PhylomeDB" id="B3RJP1"/>
<gene>
    <name evidence="17" type="ORF">TRIADDRAFT_51535</name>
</gene>
<feature type="domain" description="Orotidine 5'-phosphate decarboxylase" evidence="16">
    <location>
        <begin position="254"/>
        <end position="468"/>
    </location>
</feature>